<gene>
    <name evidence="1" type="ORF">DES49_1290</name>
</gene>
<comment type="caution">
    <text evidence="1">The sequence shown here is derived from an EMBL/GenBank/DDBJ whole genome shotgun (WGS) entry which is preliminary data.</text>
</comment>
<dbReference type="AlphaFoldDB" id="A0A4R7K0S6"/>
<name>A0A4R7K0S6_9GAMM</name>
<keyword evidence="2" id="KW-1185">Reference proteome</keyword>
<reference evidence="1 2" key="1">
    <citation type="submission" date="2019-03" db="EMBL/GenBank/DDBJ databases">
        <title>Genomic Encyclopedia of Type Strains, Phase IV (KMG-IV): sequencing the most valuable type-strain genomes for metagenomic binning, comparative biology and taxonomic classification.</title>
        <authorList>
            <person name="Goeker M."/>
        </authorList>
    </citation>
    <scope>NUCLEOTIDE SEQUENCE [LARGE SCALE GENOMIC DNA]</scope>
    <source>
        <strain evidence="1 2">DSM 15505</strain>
    </source>
</reference>
<evidence type="ECO:0000313" key="1">
    <source>
        <dbReference type="EMBL" id="TDT43473.1"/>
    </source>
</evidence>
<proteinExistence type="predicted"/>
<sequence>MSVSEWLVKSPFHRPGLELRSRWESRRVMSTPPDPVRTAYCISPYKTGTTFLSGLFNSRCRVEHEPLHYGTLKRLDNVEYLSRRAAYLNLDLECSGFFAGELSRLRQFAPEAPVVYLQRPPEVWVSSVISYFSGLSSKIRYNYVCRLYFDRYITPPLDRFEQYSEEDKAKVVEALLQYWVRVYQEASMDKRTLVVPLDRITDHLSDMEDFVGLPVDRGAQPWKRTNISRPDLRLEDYVNMAPHREKLDSLTV</sequence>
<evidence type="ECO:0000313" key="2">
    <source>
        <dbReference type="Proteomes" id="UP000295830"/>
    </source>
</evidence>
<organism evidence="1 2">
    <name type="scientific">Halospina denitrificans</name>
    <dbReference type="NCBI Taxonomy" id="332522"/>
    <lineage>
        <taxon>Bacteria</taxon>
        <taxon>Pseudomonadati</taxon>
        <taxon>Pseudomonadota</taxon>
        <taxon>Gammaproteobacteria</taxon>
        <taxon>Halospina</taxon>
    </lineage>
</organism>
<dbReference type="SUPFAM" id="SSF52540">
    <property type="entry name" value="P-loop containing nucleoside triphosphate hydrolases"/>
    <property type="match status" value="1"/>
</dbReference>
<dbReference type="Proteomes" id="UP000295830">
    <property type="component" value="Unassembled WGS sequence"/>
</dbReference>
<accession>A0A4R7K0S6</accession>
<evidence type="ECO:0008006" key="3">
    <source>
        <dbReference type="Google" id="ProtNLM"/>
    </source>
</evidence>
<protein>
    <recommendedName>
        <fullName evidence="3">Sulfotransferase family protein</fullName>
    </recommendedName>
</protein>
<dbReference type="InterPro" id="IPR027417">
    <property type="entry name" value="P-loop_NTPase"/>
</dbReference>
<dbReference type="EMBL" id="SOAX01000002">
    <property type="protein sequence ID" value="TDT43473.1"/>
    <property type="molecule type" value="Genomic_DNA"/>
</dbReference>